<dbReference type="GO" id="GO:0003677">
    <property type="term" value="F:DNA binding"/>
    <property type="evidence" value="ECO:0007669"/>
    <property type="project" value="UniProtKB-UniRule"/>
</dbReference>
<dbReference type="GO" id="GO:0006310">
    <property type="term" value="P:DNA recombination"/>
    <property type="evidence" value="ECO:0007669"/>
    <property type="project" value="InterPro"/>
</dbReference>
<dbReference type="FunFam" id="3.40.50.300:FF:000489">
    <property type="entry name" value="Primosome assembly protein PriA"/>
    <property type="match status" value="1"/>
</dbReference>
<keyword evidence="5 12" id="KW-0378">Hydrolase</keyword>
<evidence type="ECO:0000313" key="15">
    <source>
        <dbReference type="EMBL" id="VGO17397.1"/>
    </source>
</evidence>
<comment type="cofactor">
    <cofactor evidence="12">
        <name>Zn(2+)</name>
        <dbReference type="ChEBI" id="CHEBI:29105"/>
    </cofactor>
    <text evidence="12">Binds 2 zinc ions per subunit.</text>
</comment>
<dbReference type="Gene3D" id="3.40.1440.60">
    <property type="entry name" value="PriA, 3(prime) DNA-binding domain"/>
    <property type="match status" value="1"/>
</dbReference>
<sequence length="764" mass="84776">MATIAKVVVEISLDREFDYRIPAHLRDSIKVGSQVNVPFQSRELRGFVVGLSNFSAFADKLKEIAGVVGEKPLIPDEIMKLAYWIADYYCAPIENAVRTVLPSAVRKRGASHKKQLVVKLVDGASSSVQEKQPALTDPLLAMDEPTPSAQPNGAGCSVYEKLPPKQKLVVETLRQHGTMTVSELKERSGCSESPIKTLEKQGLVKIEEATILRDPHAGMELLRTKPFELMVEQKSALDTICASMDKEKPGTVLLHGVTGSGKTEVYLQAIQYALDRGQGAIVLVPEISLTPQTVDRFRSRFGDCVAVLHSSLSDGERHDEWHRIRNGEARIAIGARSALFSPIENPGLIVVDEEHEPTYKQDEAPRYNARDVAVMRGHLQNCCVVLGSATPALESFANVKSGRYELAEMLMRVDDRSMPLMRVVDMCIEKEKDGRPQIFSRELVEGIYDRLNLNEQVILFLNRRGFSSSLQCEKCGYVAECAECSVSMTYHKGAHKLLCHICGAEEQVPARCPDCKDPEFKYAGVGTEKIEEVLGKLCPNARVARMDSDTMRKKDSYRTVLDKFKTGKIDILLGTQMIAKGLDFPNVTLVGVLNADMSLHVPDFRAGERTFQLLTQVAGRAGRGEKAGEVIVQAYTPHHPAIQAARSLDYDGFCSQDLEFRRELNYPPFSHLVLLTFKGGDEPEVMGAADRFYEHLEAILPASVTHCPPMPAPLARAKGLWRYQIMLRCEHTVKMTRPIRHVVQSIRLPKGVACTVDVDALSLL</sequence>
<proteinExistence type="inferred from homology"/>
<dbReference type="NCBIfam" id="NF004066">
    <property type="entry name" value="PRK05580.1-3"/>
    <property type="match status" value="1"/>
</dbReference>
<dbReference type="AlphaFoldDB" id="A0A6C2UCV4"/>
<dbReference type="InterPro" id="IPR001650">
    <property type="entry name" value="Helicase_C-like"/>
</dbReference>
<dbReference type="GO" id="GO:0006302">
    <property type="term" value="P:double-strand break repair"/>
    <property type="evidence" value="ECO:0007669"/>
    <property type="project" value="InterPro"/>
</dbReference>
<dbReference type="Pfam" id="PF18074">
    <property type="entry name" value="PriA_C"/>
    <property type="match status" value="1"/>
</dbReference>
<keyword evidence="1 12" id="KW-0639">Primosome</keyword>
<dbReference type="PANTHER" id="PTHR30580">
    <property type="entry name" value="PRIMOSOMAL PROTEIN N"/>
    <property type="match status" value="1"/>
</dbReference>
<feature type="binding site" evidence="12">
    <location>
        <position position="484"/>
    </location>
    <ligand>
        <name>Zn(2+)</name>
        <dbReference type="ChEBI" id="CHEBI:29105"/>
        <label>2</label>
    </ligand>
</feature>
<evidence type="ECO:0000256" key="4">
    <source>
        <dbReference type="ARBA" id="ARBA00022741"/>
    </source>
</evidence>
<evidence type="ECO:0000256" key="1">
    <source>
        <dbReference type="ARBA" id="ARBA00022515"/>
    </source>
</evidence>
<accession>A0A6C2UCV4</accession>
<dbReference type="PROSITE" id="PS51194">
    <property type="entry name" value="HELICASE_CTER"/>
    <property type="match status" value="1"/>
</dbReference>
<evidence type="ECO:0000256" key="2">
    <source>
        <dbReference type="ARBA" id="ARBA00022705"/>
    </source>
</evidence>
<dbReference type="InterPro" id="IPR041236">
    <property type="entry name" value="PriA_C"/>
</dbReference>
<protein>
    <recommendedName>
        <fullName evidence="12">Replication restart protein PriA</fullName>
    </recommendedName>
    <alternativeName>
        <fullName evidence="12">ATP-dependent DNA helicase PriA</fullName>
        <ecNumber evidence="12">5.6.2.4</ecNumber>
    </alternativeName>
    <alternativeName>
        <fullName evidence="12">DNA 3'-5' helicase PriA</fullName>
    </alternativeName>
</protein>
<keyword evidence="6 12" id="KW-0347">Helicase</keyword>
<comment type="catalytic activity">
    <reaction evidence="12">
        <text>Couples ATP hydrolysis with the unwinding of duplex DNA by translocating in the 3'-5' direction.</text>
        <dbReference type="EC" id="5.6.2.4"/>
    </reaction>
</comment>
<evidence type="ECO:0000256" key="3">
    <source>
        <dbReference type="ARBA" id="ARBA00022723"/>
    </source>
</evidence>
<evidence type="ECO:0000256" key="12">
    <source>
        <dbReference type="HAMAP-Rule" id="MF_00983"/>
    </source>
</evidence>
<evidence type="ECO:0000256" key="7">
    <source>
        <dbReference type="ARBA" id="ARBA00022833"/>
    </source>
</evidence>
<dbReference type="Pfam" id="PF17764">
    <property type="entry name" value="PriA_3primeBD"/>
    <property type="match status" value="1"/>
</dbReference>
<dbReference type="SUPFAM" id="SSF52540">
    <property type="entry name" value="P-loop containing nucleoside triphosphate hydrolases"/>
    <property type="match status" value="2"/>
</dbReference>
<dbReference type="InterPro" id="IPR041222">
    <property type="entry name" value="PriA_3primeBD"/>
</dbReference>
<dbReference type="Proteomes" id="UP000366872">
    <property type="component" value="Unassembled WGS sequence"/>
</dbReference>
<evidence type="ECO:0000259" key="13">
    <source>
        <dbReference type="PROSITE" id="PS51192"/>
    </source>
</evidence>
<feature type="domain" description="Helicase C-terminal" evidence="14">
    <location>
        <begin position="507"/>
        <end position="661"/>
    </location>
</feature>
<keyword evidence="9 12" id="KW-0238">DNA-binding</keyword>
<comment type="subunit">
    <text evidence="12">Component of the replication restart primosome.</text>
</comment>
<dbReference type="RefSeq" id="WP_136082873.1">
    <property type="nucleotide sequence ID" value="NZ_CAAHFG010000004.1"/>
</dbReference>
<dbReference type="GO" id="GO:0006270">
    <property type="term" value="P:DNA replication initiation"/>
    <property type="evidence" value="ECO:0007669"/>
    <property type="project" value="TreeGrafter"/>
</dbReference>
<keyword evidence="7 12" id="KW-0862">Zinc</keyword>
<dbReference type="InterPro" id="IPR040498">
    <property type="entry name" value="PriA_CRR"/>
</dbReference>
<dbReference type="GO" id="GO:0005524">
    <property type="term" value="F:ATP binding"/>
    <property type="evidence" value="ECO:0007669"/>
    <property type="project" value="UniProtKB-UniRule"/>
</dbReference>
<dbReference type="HAMAP" id="MF_00983">
    <property type="entry name" value="PriA"/>
    <property type="match status" value="1"/>
</dbReference>
<dbReference type="SMART" id="SM00487">
    <property type="entry name" value="DEXDc"/>
    <property type="match status" value="1"/>
</dbReference>
<dbReference type="SMART" id="SM00490">
    <property type="entry name" value="HELICc"/>
    <property type="match status" value="1"/>
</dbReference>
<dbReference type="EC" id="5.6.2.4" evidence="12"/>
<feature type="domain" description="Helicase ATP-binding" evidence="13">
    <location>
        <begin position="243"/>
        <end position="409"/>
    </location>
</feature>
<evidence type="ECO:0000313" key="16">
    <source>
        <dbReference type="Proteomes" id="UP000366872"/>
    </source>
</evidence>
<dbReference type="InterPro" id="IPR042115">
    <property type="entry name" value="PriA_3primeBD_sf"/>
</dbReference>
<evidence type="ECO:0000256" key="10">
    <source>
        <dbReference type="ARBA" id="ARBA00023235"/>
    </source>
</evidence>
<organism evidence="15 16">
    <name type="scientific">Pontiella desulfatans</name>
    <dbReference type="NCBI Taxonomy" id="2750659"/>
    <lineage>
        <taxon>Bacteria</taxon>
        <taxon>Pseudomonadati</taxon>
        <taxon>Kiritimatiellota</taxon>
        <taxon>Kiritimatiellia</taxon>
        <taxon>Kiritimatiellales</taxon>
        <taxon>Pontiellaceae</taxon>
        <taxon>Pontiella</taxon>
    </lineage>
</organism>
<evidence type="ECO:0000259" key="14">
    <source>
        <dbReference type="PROSITE" id="PS51194"/>
    </source>
</evidence>
<dbReference type="GO" id="GO:0016787">
    <property type="term" value="F:hydrolase activity"/>
    <property type="evidence" value="ECO:0007669"/>
    <property type="project" value="UniProtKB-KW"/>
</dbReference>
<keyword evidence="10 12" id="KW-0413">Isomerase</keyword>
<feature type="binding site" evidence="12">
    <location>
        <position position="481"/>
    </location>
    <ligand>
        <name>Zn(2+)</name>
        <dbReference type="ChEBI" id="CHEBI:29105"/>
        <label>2</label>
    </ligand>
</feature>
<dbReference type="PROSITE" id="PS51192">
    <property type="entry name" value="HELICASE_ATP_BIND_1"/>
    <property type="match status" value="1"/>
</dbReference>
<dbReference type="GO" id="GO:1990077">
    <property type="term" value="C:primosome complex"/>
    <property type="evidence" value="ECO:0007669"/>
    <property type="project" value="UniProtKB-UniRule"/>
</dbReference>
<comment type="similarity">
    <text evidence="12">Belongs to the helicase family. PriA subfamily.</text>
</comment>
<dbReference type="Pfam" id="PF00270">
    <property type="entry name" value="DEAD"/>
    <property type="match status" value="1"/>
</dbReference>
<reference evidence="15 16" key="1">
    <citation type="submission" date="2019-04" db="EMBL/GenBank/DDBJ databases">
        <authorList>
            <person name="Van Vliet M D."/>
        </authorList>
    </citation>
    <scope>NUCLEOTIDE SEQUENCE [LARGE SCALE GENOMIC DNA]</scope>
    <source>
        <strain evidence="15 16">F1</strain>
    </source>
</reference>
<dbReference type="GO" id="GO:0008270">
    <property type="term" value="F:zinc ion binding"/>
    <property type="evidence" value="ECO:0007669"/>
    <property type="project" value="UniProtKB-UniRule"/>
</dbReference>
<dbReference type="InterPro" id="IPR014001">
    <property type="entry name" value="Helicase_ATP-bd"/>
</dbReference>
<keyword evidence="8 12" id="KW-0067">ATP-binding</keyword>
<dbReference type="EMBL" id="CAAHFG010000004">
    <property type="protein sequence ID" value="VGO17397.1"/>
    <property type="molecule type" value="Genomic_DNA"/>
</dbReference>
<evidence type="ECO:0000256" key="9">
    <source>
        <dbReference type="ARBA" id="ARBA00023125"/>
    </source>
</evidence>
<dbReference type="NCBIfam" id="TIGR00595">
    <property type="entry name" value="priA"/>
    <property type="match status" value="1"/>
</dbReference>
<dbReference type="GO" id="GO:0043138">
    <property type="term" value="F:3'-5' DNA helicase activity"/>
    <property type="evidence" value="ECO:0007669"/>
    <property type="project" value="UniProtKB-EC"/>
</dbReference>
<dbReference type="Gene3D" id="3.40.50.300">
    <property type="entry name" value="P-loop containing nucleotide triphosphate hydrolases"/>
    <property type="match status" value="2"/>
</dbReference>
<dbReference type="InterPro" id="IPR005259">
    <property type="entry name" value="PriA"/>
</dbReference>
<comment type="catalytic activity">
    <reaction evidence="11 12">
        <text>ATP + H2O = ADP + phosphate + H(+)</text>
        <dbReference type="Rhea" id="RHEA:13065"/>
        <dbReference type="ChEBI" id="CHEBI:15377"/>
        <dbReference type="ChEBI" id="CHEBI:15378"/>
        <dbReference type="ChEBI" id="CHEBI:30616"/>
        <dbReference type="ChEBI" id="CHEBI:43474"/>
        <dbReference type="ChEBI" id="CHEBI:456216"/>
        <dbReference type="EC" id="5.6.2.4"/>
    </reaction>
</comment>
<dbReference type="FunFam" id="3.40.1440.60:FF:000001">
    <property type="entry name" value="Primosomal protein N"/>
    <property type="match status" value="1"/>
</dbReference>
<keyword evidence="16" id="KW-1185">Reference proteome</keyword>
<feature type="binding site" evidence="12">
    <location>
        <position position="512"/>
    </location>
    <ligand>
        <name>Zn(2+)</name>
        <dbReference type="ChEBI" id="CHEBI:29105"/>
        <label>1</label>
    </ligand>
</feature>
<gene>
    <name evidence="12 15" type="primary">priA</name>
    <name evidence="15" type="ORF">PDESU_05993</name>
</gene>
<feature type="binding site" evidence="12">
    <location>
        <position position="502"/>
    </location>
    <ligand>
        <name>Zn(2+)</name>
        <dbReference type="ChEBI" id="CHEBI:29105"/>
        <label>2</label>
    </ligand>
</feature>
<dbReference type="InterPro" id="IPR011545">
    <property type="entry name" value="DEAD/DEAH_box_helicase_dom"/>
</dbReference>
<dbReference type="Pfam" id="PF00271">
    <property type="entry name" value="Helicase_C"/>
    <property type="match status" value="1"/>
</dbReference>
<feature type="binding site" evidence="12">
    <location>
        <position position="499"/>
    </location>
    <ligand>
        <name>Zn(2+)</name>
        <dbReference type="ChEBI" id="CHEBI:29105"/>
        <label>2</label>
    </ligand>
</feature>
<keyword evidence="2 12" id="KW-0235">DNA replication</keyword>
<dbReference type="InterPro" id="IPR027417">
    <property type="entry name" value="P-loop_NTPase"/>
</dbReference>
<comment type="function">
    <text evidence="12">Initiates the restart of stalled replication forks, which reloads the replicative helicase on sites other than the origin of replication. Recognizes and binds to abandoned replication forks and remodels them to uncover a helicase loading site. Promotes assembly of the primosome at these replication forks.</text>
</comment>
<keyword evidence="3 12" id="KW-0479">Metal-binding</keyword>
<dbReference type="CDD" id="cd18804">
    <property type="entry name" value="SF2_C_priA"/>
    <property type="match status" value="1"/>
</dbReference>
<dbReference type="GO" id="GO:0006269">
    <property type="term" value="P:DNA replication, synthesis of primer"/>
    <property type="evidence" value="ECO:0007669"/>
    <property type="project" value="UniProtKB-KW"/>
</dbReference>
<feature type="binding site" evidence="12">
    <location>
        <position position="515"/>
    </location>
    <ligand>
        <name>Zn(2+)</name>
        <dbReference type="ChEBI" id="CHEBI:29105"/>
        <label>1</label>
    </ligand>
</feature>
<dbReference type="Pfam" id="PF18319">
    <property type="entry name" value="Zn_ribbon_PriA"/>
    <property type="match status" value="1"/>
</dbReference>
<feature type="binding site" evidence="12">
    <location>
        <position position="472"/>
    </location>
    <ligand>
        <name>Zn(2+)</name>
        <dbReference type="ChEBI" id="CHEBI:29105"/>
        <label>1</label>
    </ligand>
</feature>
<feature type="binding site" evidence="12">
    <location>
        <position position="475"/>
    </location>
    <ligand>
        <name>Zn(2+)</name>
        <dbReference type="ChEBI" id="CHEBI:29105"/>
        <label>1</label>
    </ligand>
</feature>
<evidence type="ECO:0000256" key="8">
    <source>
        <dbReference type="ARBA" id="ARBA00022840"/>
    </source>
</evidence>
<dbReference type="PANTHER" id="PTHR30580:SF0">
    <property type="entry name" value="PRIMOSOMAL PROTEIN N"/>
    <property type="match status" value="1"/>
</dbReference>
<evidence type="ECO:0000256" key="5">
    <source>
        <dbReference type="ARBA" id="ARBA00022801"/>
    </source>
</evidence>
<evidence type="ECO:0000256" key="11">
    <source>
        <dbReference type="ARBA" id="ARBA00048988"/>
    </source>
</evidence>
<name>A0A6C2UCV4_PONDE</name>
<keyword evidence="4 12" id="KW-0547">Nucleotide-binding</keyword>
<evidence type="ECO:0000256" key="6">
    <source>
        <dbReference type="ARBA" id="ARBA00022806"/>
    </source>
</evidence>
<dbReference type="CDD" id="cd17929">
    <property type="entry name" value="DEXHc_priA"/>
    <property type="match status" value="1"/>
</dbReference>